<evidence type="ECO:0000313" key="3">
    <source>
        <dbReference type="Proteomes" id="UP001497382"/>
    </source>
</evidence>
<proteinExistence type="predicted"/>
<comment type="caution">
    <text evidence="2">The sequence shown here is derived from an EMBL/GenBank/DDBJ whole genome shotgun (WGS) entry which is preliminary data.</text>
</comment>
<dbReference type="InterPro" id="IPR000210">
    <property type="entry name" value="BTB/POZ_dom"/>
</dbReference>
<protein>
    <recommendedName>
        <fullName evidence="1">BTB domain-containing protein</fullName>
    </recommendedName>
</protein>
<organism evidence="2 3">
    <name type="scientific">Larinioides sclopetarius</name>
    <dbReference type="NCBI Taxonomy" id="280406"/>
    <lineage>
        <taxon>Eukaryota</taxon>
        <taxon>Metazoa</taxon>
        <taxon>Ecdysozoa</taxon>
        <taxon>Arthropoda</taxon>
        <taxon>Chelicerata</taxon>
        <taxon>Arachnida</taxon>
        <taxon>Araneae</taxon>
        <taxon>Araneomorphae</taxon>
        <taxon>Entelegynae</taxon>
        <taxon>Araneoidea</taxon>
        <taxon>Araneidae</taxon>
        <taxon>Larinioides</taxon>
    </lineage>
</organism>
<keyword evidence="3" id="KW-1185">Reference proteome</keyword>
<dbReference type="AlphaFoldDB" id="A0AAV1ZE22"/>
<dbReference type="Gene3D" id="3.30.710.10">
    <property type="entry name" value="Potassium Channel Kv1.1, Chain A"/>
    <property type="match status" value="1"/>
</dbReference>
<dbReference type="Proteomes" id="UP001497382">
    <property type="component" value="Unassembled WGS sequence"/>
</dbReference>
<accession>A0AAV1ZE22</accession>
<evidence type="ECO:0000259" key="1">
    <source>
        <dbReference type="PROSITE" id="PS50097"/>
    </source>
</evidence>
<gene>
    <name evidence="2" type="ORF">LARSCL_LOCUS4890</name>
</gene>
<dbReference type="SMART" id="SM00225">
    <property type="entry name" value="BTB"/>
    <property type="match status" value="1"/>
</dbReference>
<dbReference type="Gene3D" id="1.25.40.420">
    <property type="match status" value="1"/>
</dbReference>
<dbReference type="PANTHER" id="PTHR24413">
    <property type="entry name" value="SPECKLE-TYPE POZ PROTEIN"/>
    <property type="match status" value="1"/>
</dbReference>
<sequence>MINAENSDEDLFRRRGLLTLESTSRTVIWVVENYHSVLVSEHSICSNTFRVPTLSNFLFYMSLTLSEDTFSLNVIRTVKNSFSLLQTNMNSVIKVSITLTDTLNQIQLSKEFVMTKDNTSSPINFDKKDGSEKLINEASLEVRCTMTVTDFESFQACQKKEIIRKFESNYVPSITTAELKDHLEVILDGDENNCVTIFVQGDVFQVHRAVLCSNSSVFAAMFEHDTSEKINNRIYIDDISVETIGEILSFMYFGSTSKLSLQKAIDVYTAADKYAILRLKKKCSDFLISNLSKESVLDILVLADRHGDDELKKSTVKFLVNEAANVIESDEFLLFIENESELARCIILHTLKNTSK</sequence>
<evidence type="ECO:0000313" key="2">
    <source>
        <dbReference type="EMBL" id="CAL1269710.1"/>
    </source>
</evidence>
<dbReference type="SUPFAM" id="SSF54695">
    <property type="entry name" value="POZ domain"/>
    <property type="match status" value="1"/>
</dbReference>
<name>A0AAV1ZE22_9ARAC</name>
<dbReference type="Pfam" id="PF00651">
    <property type="entry name" value="BTB"/>
    <property type="match status" value="1"/>
</dbReference>
<dbReference type="PROSITE" id="PS50097">
    <property type="entry name" value="BTB"/>
    <property type="match status" value="1"/>
</dbReference>
<dbReference type="EMBL" id="CAXIEN010000043">
    <property type="protein sequence ID" value="CAL1269710.1"/>
    <property type="molecule type" value="Genomic_DNA"/>
</dbReference>
<dbReference type="InterPro" id="IPR011333">
    <property type="entry name" value="SKP1/BTB/POZ_sf"/>
</dbReference>
<feature type="domain" description="BTB" evidence="1">
    <location>
        <begin position="193"/>
        <end position="260"/>
    </location>
</feature>
<reference evidence="2 3" key="1">
    <citation type="submission" date="2024-04" db="EMBL/GenBank/DDBJ databases">
        <authorList>
            <person name="Rising A."/>
            <person name="Reimegard J."/>
            <person name="Sonavane S."/>
            <person name="Akerstrom W."/>
            <person name="Nylinder S."/>
            <person name="Hedman E."/>
            <person name="Kallberg Y."/>
        </authorList>
    </citation>
    <scope>NUCLEOTIDE SEQUENCE [LARGE SCALE GENOMIC DNA]</scope>
</reference>